<keyword evidence="1" id="KW-1133">Transmembrane helix</keyword>
<feature type="transmembrane region" description="Helical" evidence="1">
    <location>
        <begin position="88"/>
        <end position="108"/>
    </location>
</feature>
<gene>
    <name evidence="2" type="primary">nad2</name>
</gene>
<keyword evidence="1" id="KW-0812">Transmembrane</keyword>
<evidence type="ECO:0000256" key="1">
    <source>
        <dbReference type="SAM" id="Phobius"/>
    </source>
</evidence>
<name>A0A3G0WMI5_9PLAT</name>
<feature type="transmembrane region" description="Helical" evidence="1">
    <location>
        <begin position="29"/>
        <end position="50"/>
    </location>
</feature>
<protein>
    <submittedName>
        <fullName evidence="2">NADH dehydrogenase subunit 2</fullName>
    </submittedName>
</protein>
<feature type="transmembrane region" description="Helical" evidence="1">
    <location>
        <begin position="115"/>
        <end position="136"/>
    </location>
</feature>
<feature type="transmembrane region" description="Helical" evidence="1">
    <location>
        <begin position="168"/>
        <end position="190"/>
    </location>
</feature>
<proteinExistence type="predicted"/>
<dbReference type="AlphaFoldDB" id="A0A3G0WMI5"/>
<feature type="transmembrane region" description="Helical" evidence="1">
    <location>
        <begin position="281"/>
        <end position="302"/>
    </location>
</feature>
<feature type="transmembrane region" description="Helical" evidence="1">
    <location>
        <begin position="142"/>
        <end position="161"/>
    </location>
</feature>
<keyword evidence="2" id="KW-0496">Mitochondrion</keyword>
<feature type="transmembrane region" description="Helical" evidence="1">
    <location>
        <begin position="251"/>
        <end position="269"/>
    </location>
</feature>
<feature type="transmembrane region" description="Helical" evidence="1">
    <location>
        <begin position="196"/>
        <end position="216"/>
    </location>
</feature>
<accession>A0A3G0WMI5</accession>
<reference evidence="2" key="1">
    <citation type="submission" date="2011-11" db="EMBL/GenBank/DDBJ databases">
        <title>The complete mitochondrial genome of Diplorchis hangzhouensis (Platyhelminthes: Monogenea).</title>
        <authorList>
            <person name="Zhang J."/>
            <person name="Wu X."/>
            <person name="Xie M."/>
            <person name="Li A."/>
        </authorList>
    </citation>
    <scope>NUCLEOTIDE SEQUENCE</scope>
</reference>
<sequence>MLLIVTSVLLCFLLLDVFLDYLCCLGEYVIVYFLLLLVYYLSWVFFRLLVELLIFMLVLGDFLYWFCWLFISCRYYICFVLSDGLFFYNSLIVFLSVVTFFYSGINLFNMNLGNWSVFLVSVSLSSSCLMLYFGFFGSSVSFLLYILFGWMYMFLIVFFFFRFSNVVFNVFGGYNASLFLFILIPFPWAYSLFYKVWGVYSFMVGGFSIFFFCWCIYSMIEQIYLYIMLVGEEFFVFSLECGSSRLVNKVVYYNIFILHVNEGVYFSIVNQCSLSFSTLILRINSGYSYFVVLLQYISSLFWM</sequence>
<keyword evidence="1" id="KW-0472">Membrane</keyword>
<organism evidence="2">
    <name type="scientific">Diplorchis hangzhouensis</name>
    <dbReference type="NCBI Taxonomy" id="1131906"/>
    <lineage>
        <taxon>Eukaryota</taxon>
        <taxon>Metazoa</taxon>
        <taxon>Spiralia</taxon>
        <taxon>Lophotrochozoa</taxon>
        <taxon>Platyhelminthes</taxon>
        <taxon>Monogenea</taxon>
        <taxon>Polyopisthocotylea</taxon>
        <taxon>Polystomatidea</taxon>
        <taxon>Polystomatidae</taxon>
        <taxon>Diplorchis</taxon>
    </lineage>
</organism>
<dbReference type="EMBL" id="JQ038227">
    <property type="protein sequence ID" value="AFD18211.1"/>
    <property type="molecule type" value="Genomic_DNA"/>
</dbReference>
<geneLocation type="mitochondrion" evidence="2"/>
<evidence type="ECO:0000313" key="2">
    <source>
        <dbReference type="EMBL" id="AFD18211.1"/>
    </source>
</evidence>